<reference evidence="3" key="1">
    <citation type="submission" date="2016-10" db="EMBL/GenBank/DDBJ databases">
        <title>Rodentibacter gen. nov. and new species.</title>
        <authorList>
            <person name="Christensen H."/>
        </authorList>
    </citation>
    <scope>NUCLEOTIDE SEQUENCE [LARGE SCALE GENOMIC DNA]</scope>
    <source>
        <strain evidence="3">Ppn152</strain>
    </source>
</reference>
<evidence type="ECO:0000259" key="1">
    <source>
        <dbReference type="Pfam" id="PF01656"/>
    </source>
</evidence>
<dbReference type="CDD" id="cd02042">
    <property type="entry name" value="ParAB_family"/>
    <property type="match status" value="1"/>
</dbReference>
<dbReference type="PANTHER" id="PTHR13696">
    <property type="entry name" value="P-LOOP CONTAINING NUCLEOSIDE TRIPHOSPHATE HYDROLASE"/>
    <property type="match status" value="1"/>
</dbReference>
<protein>
    <recommendedName>
        <fullName evidence="1">CobQ/CobB/MinD/ParA nucleotide binding domain-containing protein</fullName>
    </recommendedName>
</protein>
<name>A0A1V3KIX1_9PAST</name>
<dbReference type="InterPro" id="IPR027417">
    <property type="entry name" value="P-loop_NTPase"/>
</dbReference>
<dbReference type="EMBL" id="MLAE01000051">
    <property type="protein sequence ID" value="OOF77123.1"/>
    <property type="molecule type" value="Genomic_DNA"/>
</dbReference>
<comment type="caution">
    <text evidence="2">The sequence shown here is derived from an EMBL/GenBank/DDBJ whole genome shotgun (WGS) entry which is preliminary data.</text>
</comment>
<accession>A0A1V3KIX1</accession>
<dbReference type="Proteomes" id="UP000189114">
    <property type="component" value="Unassembled WGS sequence"/>
</dbReference>
<sequence length="212" mass="23624">MAKFILFNSIKGGVGKSTLAAQTAVFLADFGRVAVMDCDPQQNLNRWLMRRNEAGEIFQRKISPLPADLDFSAKNLNQFDFVVIDSAGVDSKTGRTALLNADYLISPLKPSQADLDTVLDHDDIIQQAKAINKKMHAFYLLNMCSTHHKDSEKDDTLNVLKEADLASIVLDDVIFERKILRTSFSEGGSCFELKNNKSAKEIETILTKILEV</sequence>
<dbReference type="PANTHER" id="PTHR13696:SF96">
    <property type="entry name" value="COBQ_COBB_MIND_PARA NUCLEOTIDE BINDING DOMAIN-CONTAINING PROTEIN"/>
    <property type="match status" value="1"/>
</dbReference>
<dbReference type="RefSeq" id="WP_077587180.1">
    <property type="nucleotide sequence ID" value="NZ_JALJCV010000044.1"/>
</dbReference>
<organism evidence="2 3">
    <name type="scientific">Rodentibacter caecimuris</name>
    <dbReference type="NCBI Taxonomy" id="1796644"/>
    <lineage>
        <taxon>Bacteria</taxon>
        <taxon>Pseudomonadati</taxon>
        <taxon>Pseudomonadota</taxon>
        <taxon>Gammaproteobacteria</taxon>
        <taxon>Pasteurellales</taxon>
        <taxon>Pasteurellaceae</taxon>
        <taxon>Rodentibacter</taxon>
    </lineage>
</organism>
<proteinExistence type="predicted"/>
<dbReference type="InterPro" id="IPR050678">
    <property type="entry name" value="DNA_Partitioning_ATPase"/>
</dbReference>
<gene>
    <name evidence="2" type="ORF">BKG96_08935</name>
</gene>
<evidence type="ECO:0000313" key="3">
    <source>
        <dbReference type="Proteomes" id="UP000189114"/>
    </source>
</evidence>
<dbReference type="InterPro" id="IPR002586">
    <property type="entry name" value="CobQ/CobB/MinD/ParA_Nub-bd_dom"/>
</dbReference>
<dbReference type="PIRSF" id="PIRSF009320">
    <property type="entry name" value="Nuc_binding_HP_1000"/>
    <property type="match status" value="1"/>
</dbReference>
<dbReference type="AlphaFoldDB" id="A0A1V3KIX1"/>
<evidence type="ECO:0000313" key="2">
    <source>
        <dbReference type="EMBL" id="OOF77123.1"/>
    </source>
</evidence>
<dbReference type="SUPFAM" id="SSF52540">
    <property type="entry name" value="P-loop containing nucleoside triphosphate hydrolases"/>
    <property type="match status" value="1"/>
</dbReference>
<feature type="domain" description="CobQ/CobB/MinD/ParA nucleotide binding" evidence="1">
    <location>
        <begin position="5"/>
        <end position="182"/>
    </location>
</feature>
<dbReference type="Gene3D" id="3.40.50.300">
    <property type="entry name" value="P-loop containing nucleotide triphosphate hydrolases"/>
    <property type="match status" value="1"/>
</dbReference>
<dbReference type="Pfam" id="PF01656">
    <property type="entry name" value="CbiA"/>
    <property type="match status" value="1"/>
</dbReference>